<keyword evidence="2" id="KW-1185">Reference proteome</keyword>
<organism evidence="1 2">
    <name type="scientific">Catenaria anguillulae PL171</name>
    <dbReference type="NCBI Taxonomy" id="765915"/>
    <lineage>
        <taxon>Eukaryota</taxon>
        <taxon>Fungi</taxon>
        <taxon>Fungi incertae sedis</taxon>
        <taxon>Blastocladiomycota</taxon>
        <taxon>Blastocladiomycetes</taxon>
        <taxon>Blastocladiales</taxon>
        <taxon>Catenariaceae</taxon>
        <taxon>Catenaria</taxon>
    </lineage>
</organism>
<evidence type="ECO:0000313" key="2">
    <source>
        <dbReference type="Proteomes" id="UP000193411"/>
    </source>
</evidence>
<dbReference type="EMBL" id="MCFL01000370">
    <property type="protein sequence ID" value="ORZ27562.1"/>
    <property type="molecule type" value="Genomic_DNA"/>
</dbReference>
<protein>
    <submittedName>
        <fullName evidence="1">Uncharacterized protein</fullName>
    </submittedName>
</protein>
<sequence length="293" mass="31872">MLTCNDRLSQRALLATAEAKGQNPSMTYPTFLCFLALLEWSLPALQIVANAFADTLDVGAAASLIASSKHMFECMLMSLPHMMTTTDDSCCVLDVITWLKHQSAPINTARFPFIASHVKASYPLFTNVFMAYDLVNLHIFAGNHHQREALGSAVVDWVERGYSDLLGVALEQGIVGQRDLGRVLRRAASCGDTALADLVLDLVSVDDEALCQMVLIGTSTIVLLLSPQHPRNSRVGSCSSKSTADGARSELATLPTFHHVLRLRRQWQSALRVGLSPTLASTPHVGKGRVYLP</sequence>
<evidence type="ECO:0000313" key="1">
    <source>
        <dbReference type="EMBL" id="ORZ27562.1"/>
    </source>
</evidence>
<proteinExistence type="predicted"/>
<comment type="caution">
    <text evidence="1">The sequence shown here is derived from an EMBL/GenBank/DDBJ whole genome shotgun (WGS) entry which is preliminary data.</text>
</comment>
<reference evidence="1 2" key="1">
    <citation type="submission" date="2016-07" db="EMBL/GenBank/DDBJ databases">
        <title>Pervasive Adenine N6-methylation of Active Genes in Fungi.</title>
        <authorList>
            <consortium name="DOE Joint Genome Institute"/>
            <person name="Mondo S.J."/>
            <person name="Dannebaum R.O."/>
            <person name="Kuo R.C."/>
            <person name="Labutti K."/>
            <person name="Haridas S."/>
            <person name="Kuo A."/>
            <person name="Salamov A."/>
            <person name="Ahrendt S.R."/>
            <person name="Lipzen A."/>
            <person name="Sullivan W."/>
            <person name="Andreopoulos W.B."/>
            <person name="Clum A."/>
            <person name="Lindquist E."/>
            <person name="Daum C."/>
            <person name="Ramamoorthy G.K."/>
            <person name="Gryganskyi A."/>
            <person name="Culley D."/>
            <person name="Magnuson J.K."/>
            <person name="James T.Y."/>
            <person name="O'Malley M.A."/>
            <person name="Stajich J.E."/>
            <person name="Spatafora J.W."/>
            <person name="Visel A."/>
            <person name="Grigoriev I.V."/>
        </authorList>
    </citation>
    <scope>NUCLEOTIDE SEQUENCE [LARGE SCALE GENOMIC DNA]</scope>
    <source>
        <strain evidence="1 2">PL171</strain>
    </source>
</reference>
<name>A0A1Y2H3B0_9FUNG</name>
<accession>A0A1Y2H3B0</accession>
<dbReference type="Proteomes" id="UP000193411">
    <property type="component" value="Unassembled WGS sequence"/>
</dbReference>
<gene>
    <name evidence="1" type="ORF">BCR44DRAFT_366069</name>
</gene>
<dbReference type="AlphaFoldDB" id="A0A1Y2H3B0"/>